<dbReference type="InterPro" id="IPR036237">
    <property type="entry name" value="Xyl_isomerase-like_sf"/>
</dbReference>
<evidence type="ECO:0008006" key="3">
    <source>
        <dbReference type="Google" id="ProtNLM"/>
    </source>
</evidence>
<dbReference type="AlphaFoldDB" id="A0A402A831"/>
<organism evidence="1 2">
    <name type="scientific">Tengunoibacter tsumagoiensis</name>
    <dbReference type="NCBI Taxonomy" id="2014871"/>
    <lineage>
        <taxon>Bacteria</taxon>
        <taxon>Bacillati</taxon>
        <taxon>Chloroflexota</taxon>
        <taxon>Ktedonobacteria</taxon>
        <taxon>Ktedonobacterales</taxon>
        <taxon>Dictyobacteraceae</taxon>
        <taxon>Tengunoibacter</taxon>
    </lineage>
</organism>
<dbReference type="Gene3D" id="3.20.20.150">
    <property type="entry name" value="Divalent-metal-dependent TIM barrel enzymes"/>
    <property type="match status" value="1"/>
</dbReference>
<dbReference type="PANTHER" id="PTHR43489">
    <property type="entry name" value="ISOMERASE"/>
    <property type="match status" value="1"/>
</dbReference>
<evidence type="ECO:0000313" key="2">
    <source>
        <dbReference type="Proteomes" id="UP000287352"/>
    </source>
</evidence>
<protein>
    <recommendedName>
        <fullName evidence="3">Xylose isomerase-like TIM barrel domain-containing protein</fullName>
    </recommendedName>
</protein>
<dbReference type="Proteomes" id="UP000287352">
    <property type="component" value="Unassembled WGS sequence"/>
</dbReference>
<proteinExistence type="predicted"/>
<reference evidence="2" key="1">
    <citation type="submission" date="2018-12" db="EMBL/GenBank/DDBJ databases">
        <title>Tengunoibacter tsumagoiensis gen. nov., sp. nov., Dictyobacter kobayashii sp. nov., D. alpinus sp. nov., and D. joshuensis sp. nov. and description of Dictyobacteraceae fam. nov. within the order Ktedonobacterales isolated from Tengu-no-mugimeshi.</title>
        <authorList>
            <person name="Wang C.M."/>
            <person name="Zheng Y."/>
            <person name="Sakai Y."/>
            <person name="Toyoda A."/>
            <person name="Minakuchi Y."/>
            <person name="Abe K."/>
            <person name="Yokota A."/>
            <person name="Yabe S."/>
        </authorList>
    </citation>
    <scope>NUCLEOTIDE SEQUENCE [LARGE SCALE GENOMIC DNA]</scope>
    <source>
        <strain evidence="2">Uno3</strain>
    </source>
</reference>
<dbReference type="InterPro" id="IPR050417">
    <property type="entry name" value="Sugar_Epim/Isomerase"/>
</dbReference>
<dbReference type="PANTHER" id="PTHR43489:SF3">
    <property type="entry name" value="XYLOSE ISOMERASE DOMAIN PROTEIN TIM BARREL"/>
    <property type="match status" value="1"/>
</dbReference>
<name>A0A402A831_9CHLR</name>
<comment type="caution">
    <text evidence="1">The sequence shown here is derived from an EMBL/GenBank/DDBJ whole genome shotgun (WGS) entry which is preliminary data.</text>
</comment>
<gene>
    <name evidence="1" type="ORF">KTT_51890</name>
</gene>
<dbReference type="SUPFAM" id="SSF51658">
    <property type="entry name" value="Xylose isomerase-like"/>
    <property type="match status" value="1"/>
</dbReference>
<evidence type="ECO:0000313" key="1">
    <source>
        <dbReference type="EMBL" id="GCE15330.1"/>
    </source>
</evidence>
<keyword evidence="2" id="KW-1185">Reference proteome</keyword>
<sequence>MQIMEGDLIRTIQDNHEYFAHYHTAGNPGRHELNEKQEIQYPPIMRTILQTGYQGFVGQEFIPQGDPLVGLKQAYDLCDVRL</sequence>
<dbReference type="EMBL" id="BIFR01000002">
    <property type="protein sequence ID" value="GCE15330.1"/>
    <property type="molecule type" value="Genomic_DNA"/>
</dbReference>
<accession>A0A402A831</accession>